<feature type="compositionally biased region" description="Basic and acidic residues" evidence="1">
    <location>
        <begin position="1105"/>
        <end position="1116"/>
    </location>
</feature>
<name>A0A813N4Q4_9BILA</name>
<evidence type="ECO:0000313" key="2">
    <source>
        <dbReference type="EMBL" id="CAF0727397.1"/>
    </source>
</evidence>
<feature type="compositionally biased region" description="Polar residues" evidence="1">
    <location>
        <begin position="342"/>
        <end position="351"/>
    </location>
</feature>
<feature type="region of interest" description="Disordered" evidence="1">
    <location>
        <begin position="826"/>
        <end position="856"/>
    </location>
</feature>
<reference evidence="2" key="1">
    <citation type="submission" date="2021-02" db="EMBL/GenBank/DDBJ databases">
        <authorList>
            <person name="Nowell W R."/>
        </authorList>
    </citation>
    <scope>NUCLEOTIDE SEQUENCE</scope>
</reference>
<feature type="compositionally biased region" description="Basic residues" evidence="1">
    <location>
        <begin position="929"/>
        <end position="939"/>
    </location>
</feature>
<feature type="compositionally biased region" description="Basic residues" evidence="1">
    <location>
        <begin position="1052"/>
        <end position="1065"/>
    </location>
</feature>
<organism evidence="2 3">
    <name type="scientific">Rotaria sordida</name>
    <dbReference type="NCBI Taxonomy" id="392033"/>
    <lineage>
        <taxon>Eukaryota</taxon>
        <taxon>Metazoa</taxon>
        <taxon>Spiralia</taxon>
        <taxon>Gnathifera</taxon>
        <taxon>Rotifera</taxon>
        <taxon>Eurotatoria</taxon>
        <taxon>Bdelloidea</taxon>
        <taxon>Philodinida</taxon>
        <taxon>Philodinidae</taxon>
        <taxon>Rotaria</taxon>
    </lineage>
</organism>
<keyword evidence="3" id="KW-1185">Reference proteome</keyword>
<feature type="region of interest" description="Disordered" evidence="1">
    <location>
        <begin position="268"/>
        <end position="297"/>
    </location>
</feature>
<evidence type="ECO:0000256" key="1">
    <source>
        <dbReference type="SAM" id="MobiDB-lite"/>
    </source>
</evidence>
<feature type="compositionally biased region" description="Polar residues" evidence="1">
    <location>
        <begin position="274"/>
        <end position="296"/>
    </location>
</feature>
<feature type="region of interest" description="Disordered" evidence="1">
    <location>
        <begin position="869"/>
        <end position="994"/>
    </location>
</feature>
<feature type="compositionally biased region" description="Basic and acidic residues" evidence="1">
    <location>
        <begin position="1021"/>
        <end position="1034"/>
    </location>
</feature>
<sequence>MEDRDSKKPFVIPKTHTSDKDIIISEKSDSRNVIELFNDIKSCALEVHFDFRQNQCKSCDTIRNQKLQKLYNEKRIKMKKDQDPIERLGFHLIAYRDVALNVANNGLHCEQLSFTIEKYLGNPKDGVHLSRRPDVLLTSSGAQGLYRFGLLVCKILLGKGYATIPSVNNNQLSAQLHYDHHFCKIQSINKEQRHIDDLLADSFIFCYEHENLETVSRPSQILPIAILWYDLTEKFLPELIPTNIIKNLPNQESLRRNGNLNNKKFALKKKTSNQSTKPITSYSNKPIVSPPISNSINREDSIQDTTINETIQNPTSIESLTSSKTKYPNHFMVPYNRLYSSPSLLTSSNTEQQQQQQQQQQQITKSRDPRLLRTKRGQTLISSETIPLSQQNIVYERSLSHNVVSINSLKTSLDELILITKSSSLIQIPLNSSISLIDPRLKTLKNTRDIFYLELQTVKHAIQQQKRLNHYYDTKNGVTSKTNYTIIPFIIRQVLNDEYERLLNDDNNTYKFHKHSNGTDYSLLYVSVIDCLNFGLIKSTINNQTYIDLEQYENKLAYEQIEISNELIQREKQLNSQHIRLRLREKRQRKIQQQINEKKTSDKLSIINPSSLPNSKLYITTGRQLLKEHKLSTKSFNTYIPLDLLDFFSREYKNENRPYVKHLLAELVGIFIEKYHIEHNQIERSSEQNQEESIPDDQTINSVIDMDIDSPSSQGLCDHDERFRVPTPPPPLPPPLTLPPLPSTNETNYTQPLTSLIFTATLSNESNKIFDNSNYSDSCHKSIEQYQQNEILLTNSHLIPKSESIIIPSEETVFKTCLGQYESLSSSSSSCENSPIDNNNSSSINDNTQQEDSNRSRDEFVRLLTQEAYISKSSSPDRNQNNHKRSYDYHHHHHRRRSFDDNDHTKKYTSSNYSNSNQFHSHSSNNKTRPVKSSHKKISSTRTVTLVSKQSNDNQQHIETLKDNNQNDLPDEQPPIKRMKIDSHSPSSSSSNTIIKIENTDETIEKDLSLKSIVTIPTTNNDHDYRRDIQEKRRTTSNSNQLITDNSTNKSSRSRSKSKDRRQRRSSTNSHSSSIKDFKILSKSKTYLQSSRPSNDNYRRHQQIKSRDEHQYERKQPSNLLNRQHKQYKNQLSNRYDNNNIFNETSYRNSSSSTYHQRNLNDLMISDNLQNLQQRQPIRHKRFNYNHQSVADHPRFSNPNILSPPKPLMDFHYPKSSTHNRSSSPVTMQDRNLDSLYYQNNYIDQIESTRKNYSNSYDLKESNTIKCLQKFLENNTNESVLQQQMDYSINEQVKYSSSITNNDNSHWSSSKTISDTIVQNNNNNNNNNNNQRFTYSDAEKLLAMVQRLRN</sequence>
<gene>
    <name evidence="2" type="ORF">JXQ802_LOCUS232</name>
</gene>
<feature type="compositionally biased region" description="Polar residues" evidence="1">
    <location>
        <begin position="1036"/>
        <end position="1049"/>
    </location>
</feature>
<dbReference type="EMBL" id="CAJNOL010000003">
    <property type="protein sequence ID" value="CAF0727397.1"/>
    <property type="molecule type" value="Genomic_DNA"/>
</dbReference>
<proteinExistence type="predicted"/>
<comment type="caution">
    <text evidence="2">The sequence shown here is derived from an EMBL/GenBank/DDBJ whole genome shotgun (WGS) entry which is preliminary data.</text>
</comment>
<feature type="region of interest" description="Disordered" evidence="1">
    <location>
        <begin position="1132"/>
        <end position="1155"/>
    </location>
</feature>
<feature type="compositionally biased region" description="Low complexity" evidence="1">
    <location>
        <begin position="352"/>
        <end position="362"/>
    </location>
</feature>
<feature type="compositionally biased region" description="Polar residues" evidence="1">
    <location>
        <begin position="940"/>
        <end position="968"/>
    </location>
</feature>
<feature type="compositionally biased region" description="Low complexity" evidence="1">
    <location>
        <begin position="908"/>
        <end position="926"/>
    </location>
</feature>
<feature type="compositionally biased region" description="Polar residues" evidence="1">
    <location>
        <begin position="1083"/>
        <end position="1096"/>
    </location>
</feature>
<protein>
    <submittedName>
        <fullName evidence="2">Uncharacterized protein</fullName>
    </submittedName>
</protein>
<evidence type="ECO:0000313" key="3">
    <source>
        <dbReference type="Proteomes" id="UP000663870"/>
    </source>
</evidence>
<feature type="region of interest" description="Disordered" evidence="1">
    <location>
        <begin position="1018"/>
        <end position="1120"/>
    </location>
</feature>
<feature type="region of interest" description="Disordered" evidence="1">
    <location>
        <begin position="342"/>
        <end position="369"/>
    </location>
</feature>
<accession>A0A813N4Q4</accession>
<feature type="compositionally biased region" description="Low complexity" evidence="1">
    <location>
        <begin position="826"/>
        <end position="847"/>
    </location>
</feature>
<dbReference type="Proteomes" id="UP000663870">
    <property type="component" value="Unassembled WGS sequence"/>
</dbReference>